<dbReference type="GO" id="GO:0006357">
    <property type="term" value="P:regulation of transcription by RNA polymerase II"/>
    <property type="evidence" value="ECO:0007669"/>
    <property type="project" value="TreeGrafter"/>
</dbReference>
<evidence type="ECO:0000256" key="1">
    <source>
        <dbReference type="ARBA" id="ARBA00004123"/>
    </source>
</evidence>
<dbReference type="PANTHER" id="PTHR23335">
    <property type="entry name" value="CALMODULIN-BINDING TRANSCRIPTION ACTIVATOR CAMTA"/>
    <property type="match status" value="1"/>
</dbReference>
<keyword evidence="2" id="KW-0804">Transcription</keyword>
<feature type="domain" description="CG-1" evidence="5">
    <location>
        <begin position="49"/>
        <end position="167"/>
    </location>
</feature>
<name>A0AAD9NV57_RIDPI</name>
<evidence type="ECO:0000259" key="5">
    <source>
        <dbReference type="PROSITE" id="PS51437"/>
    </source>
</evidence>
<dbReference type="GO" id="GO:0003712">
    <property type="term" value="F:transcription coregulator activity"/>
    <property type="evidence" value="ECO:0007669"/>
    <property type="project" value="TreeGrafter"/>
</dbReference>
<comment type="subcellular location">
    <subcellularLocation>
        <location evidence="1">Nucleus</location>
    </subcellularLocation>
</comment>
<dbReference type="SMART" id="SM01076">
    <property type="entry name" value="CG-1"/>
    <property type="match status" value="1"/>
</dbReference>
<dbReference type="GO" id="GO:0003690">
    <property type="term" value="F:double-stranded DNA binding"/>
    <property type="evidence" value="ECO:0007669"/>
    <property type="project" value="TreeGrafter"/>
</dbReference>
<organism evidence="6 7">
    <name type="scientific">Ridgeia piscesae</name>
    <name type="common">Tubeworm</name>
    <dbReference type="NCBI Taxonomy" id="27915"/>
    <lineage>
        <taxon>Eukaryota</taxon>
        <taxon>Metazoa</taxon>
        <taxon>Spiralia</taxon>
        <taxon>Lophotrochozoa</taxon>
        <taxon>Annelida</taxon>
        <taxon>Polychaeta</taxon>
        <taxon>Sedentaria</taxon>
        <taxon>Canalipalpata</taxon>
        <taxon>Sabellida</taxon>
        <taxon>Siboglinidae</taxon>
        <taxon>Ridgeia</taxon>
    </lineage>
</organism>
<dbReference type="PANTHER" id="PTHR23335:SF1">
    <property type="entry name" value="CALMODULIN-BINDING TRANSCRIPTION ACTIVATOR, ISOFORM F"/>
    <property type="match status" value="1"/>
</dbReference>
<dbReference type="AlphaFoldDB" id="A0AAD9NV57"/>
<dbReference type="InterPro" id="IPR005559">
    <property type="entry name" value="CG-1_dom"/>
</dbReference>
<comment type="caution">
    <text evidence="6">The sequence shown here is derived from an EMBL/GenBank/DDBJ whole genome shotgun (WGS) entry which is preliminary data.</text>
</comment>
<dbReference type="EMBL" id="JAODUO010000305">
    <property type="protein sequence ID" value="KAK2183580.1"/>
    <property type="molecule type" value="Genomic_DNA"/>
</dbReference>
<dbReference type="GO" id="GO:0005634">
    <property type="term" value="C:nucleus"/>
    <property type="evidence" value="ECO:0007669"/>
    <property type="project" value="UniProtKB-SubCell"/>
</dbReference>
<accession>A0AAD9NV57</accession>
<evidence type="ECO:0000256" key="2">
    <source>
        <dbReference type="ARBA" id="ARBA00023163"/>
    </source>
</evidence>
<evidence type="ECO:0000313" key="7">
    <source>
        <dbReference type="Proteomes" id="UP001209878"/>
    </source>
</evidence>
<dbReference type="PROSITE" id="PS51437">
    <property type="entry name" value="CG_1"/>
    <property type="match status" value="1"/>
</dbReference>
<feature type="region of interest" description="Disordered" evidence="4">
    <location>
        <begin position="1"/>
        <end position="25"/>
    </location>
</feature>
<proteinExistence type="predicted"/>
<dbReference type="Pfam" id="PF03859">
    <property type="entry name" value="CG-1"/>
    <property type="match status" value="1"/>
</dbReference>
<protein>
    <recommendedName>
        <fullName evidence="5">CG-1 domain-containing protein</fullName>
    </recommendedName>
</protein>
<keyword evidence="7" id="KW-1185">Reference proteome</keyword>
<gene>
    <name evidence="6" type="ORF">NP493_304g05028</name>
</gene>
<keyword evidence="3" id="KW-0539">Nucleus</keyword>
<evidence type="ECO:0000256" key="3">
    <source>
        <dbReference type="ARBA" id="ARBA00023242"/>
    </source>
</evidence>
<evidence type="ECO:0000313" key="6">
    <source>
        <dbReference type="EMBL" id="KAK2183580.1"/>
    </source>
</evidence>
<reference evidence="6" key="1">
    <citation type="journal article" date="2023" name="Mol. Biol. Evol.">
        <title>Third-Generation Sequencing Reveals the Adaptive Role of the Epigenome in Three Deep-Sea Polychaetes.</title>
        <authorList>
            <person name="Perez M."/>
            <person name="Aroh O."/>
            <person name="Sun Y."/>
            <person name="Lan Y."/>
            <person name="Juniper S.K."/>
            <person name="Young C.R."/>
            <person name="Angers B."/>
            <person name="Qian P.Y."/>
        </authorList>
    </citation>
    <scope>NUCLEOTIDE SEQUENCE</scope>
    <source>
        <strain evidence="6">R07B-5</strain>
    </source>
</reference>
<dbReference type="Proteomes" id="UP001209878">
    <property type="component" value="Unassembled WGS sequence"/>
</dbReference>
<sequence>MQTHQGASSQPQTIHPAITTQTPVKSAPLDKDDVVKNIQLPKELESVPTVTEFPSERHRWNTNEEIAAILLAFREHQRWQSEDVRVWPSSGTMVLYSRKKVRYRRDGFCWKKRRDGKTTREDHMKLKVQGVECIYGCYVHSAILQTFHRRCYWLLQGPLPVFVPTGM</sequence>
<feature type="compositionally biased region" description="Polar residues" evidence="4">
    <location>
        <begin position="1"/>
        <end position="24"/>
    </location>
</feature>
<evidence type="ECO:0000256" key="4">
    <source>
        <dbReference type="SAM" id="MobiDB-lite"/>
    </source>
</evidence>